<protein>
    <submittedName>
        <fullName evidence="2">Uncharacterized protein</fullName>
    </submittedName>
</protein>
<organism evidence="2 3">
    <name type="scientific">Acidithiobacillus ferrivorans</name>
    <dbReference type="NCBI Taxonomy" id="160808"/>
    <lineage>
        <taxon>Bacteria</taxon>
        <taxon>Pseudomonadati</taxon>
        <taxon>Pseudomonadota</taxon>
        <taxon>Acidithiobacillia</taxon>
        <taxon>Acidithiobacillales</taxon>
        <taxon>Acidithiobacillaceae</taxon>
        <taxon>Acidithiobacillus</taxon>
    </lineage>
</organism>
<proteinExistence type="predicted"/>
<feature type="compositionally biased region" description="Basic and acidic residues" evidence="1">
    <location>
        <begin position="23"/>
        <end position="32"/>
    </location>
</feature>
<sequence length="167" mass="19043">MDQALGPQGDHPRVPNRVGLDSAHNKDRHPEDPDLEALSSSKDQREGLRRDHHSVREGVHRRDPSRVAQEDRVLSSPHKDLWVGRHLHREALAAHPPEVRAHLNGQNKTSRSSWGARCLELLCASINEKNSIHETNLCKFSDIENPGYNFCPTRHVRLRILRNTAYS</sequence>
<gene>
    <name evidence="2" type="ORF">AFERRI_20842</name>
</gene>
<dbReference type="Proteomes" id="UP000193925">
    <property type="component" value="Chromosome AFERRI"/>
</dbReference>
<keyword evidence="3" id="KW-1185">Reference proteome</keyword>
<name>A0ABY1MR23_9PROT</name>
<accession>A0ABY1MR23</accession>
<feature type="compositionally biased region" description="Basic and acidic residues" evidence="1">
    <location>
        <begin position="42"/>
        <end position="75"/>
    </location>
</feature>
<evidence type="ECO:0000256" key="1">
    <source>
        <dbReference type="SAM" id="MobiDB-lite"/>
    </source>
</evidence>
<evidence type="ECO:0000313" key="3">
    <source>
        <dbReference type="Proteomes" id="UP000193925"/>
    </source>
</evidence>
<evidence type="ECO:0000313" key="2">
    <source>
        <dbReference type="EMBL" id="SMH66053.1"/>
    </source>
</evidence>
<dbReference type="EMBL" id="LT841305">
    <property type="protein sequence ID" value="SMH66053.1"/>
    <property type="molecule type" value="Genomic_DNA"/>
</dbReference>
<feature type="region of interest" description="Disordered" evidence="1">
    <location>
        <begin position="1"/>
        <end position="75"/>
    </location>
</feature>
<reference evidence="2 3" key="1">
    <citation type="submission" date="2017-03" db="EMBL/GenBank/DDBJ databases">
        <authorList>
            <person name="Regsiter A."/>
            <person name="William W."/>
        </authorList>
    </citation>
    <scope>NUCLEOTIDE SEQUENCE [LARGE SCALE GENOMIC DNA]</scope>
    <source>
        <strain evidence="2">PRJEB5721</strain>
    </source>
</reference>